<feature type="active site" description="Nucleophile" evidence="6">
    <location>
        <position position="157"/>
    </location>
</feature>
<proteinExistence type="inferred from homology"/>
<dbReference type="EMBL" id="QWLA01000058">
    <property type="protein sequence ID" value="RIH84383.1"/>
    <property type="molecule type" value="Genomic_DNA"/>
</dbReference>
<keyword evidence="2 6" id="KW-0378">Hydrolase</keyword>
<gene>
    <name evidence="6 7" type="primary">psuG</name>
    <name evidence="7" type="ORF">Mrose_02649</name>
</gene>
<keyword evidence="8" id="KW-1185">Reference proteome</keyword>
<dbReference type="EC" id="4.2.1.70" evidence="6"/>
<dbReference type="AlphaFoldDB" id="A0A399ELN0"/>
<dbReference type="Gene3D" id="3.40.1790.10">
    <property type="entry name" value="Indigoidine synthase domain"/>
    <property type="match status" value="1"/>
</dbReference>
<comment type="catalytic activity">
    <reaction evidence="6">
        <text>D-ribose 5-phosphate + uracil = psi-UMP + H2O</text>
        <dbReference type="Rhea" id="RHEA:18337"/>
        <dbReference type="ChEBI" id="CHEBI:15377"/>
        <dbReference type="ChEBI" id="CHEBI:17568"/>
        <dbReference type="ChEBI" id="CHEBI:58380"/>
        <dbReference type="ChEBI" id="CHEBI:78346"/>
        <dbReference type="EC" id="4.2.1.70"/>
    </reaction>
</comment>
<comment type="caution">
    <text evidence="7">The sequence shown here is derived from an EMBL/GenBank/DDBJ whole genome shotgun (WGS) entry which is preliminary data.</text>
</comment>
<evidence type="ECO:0000256" key="2">
    <source>
        <dbReference type="ARBA" id="ARBA00022801"/>
    </source>
</evidence>
<dbReference type="GO" id="GO:0046113">
    <property type="term" value="P:nucleobase catabolic process"/>
    <property type="evidence" value="ECO:0007669"/>
    <property type="project" value="UniProtKB-UniRule"/>
</dbReference>
<dbReference type="OrthoDB" id="9805870at2"/>
<accession>A0A399ELN0</accession>
<dbReference type="GO" id="GO:0016798">
    <property type="term" value="F:hydrolase activity, acting on glycosyl bonds"/>
    <property type="evidence" value="ECO:0007669"/>
    <property type="project" value="UniProtKB-KW"/>
</dbReference>
<protein>
    <recommendedName>
        <fullName evidence="6">Pseudouridine-5'-phosphate glycosidase</fullName>
        <shortName evidence="6">PsiMP glycosidase</shortName>
        <ecNumber evidence="6">4.2.1.70</ecNumber>
    </recommendedName>
</protein>
<dbReference type="PANTHER" id="PTHR42909:SF1">
    <property type="entry name" value="CARBOHYDRATE KINASE PFKB DOMAIN-CONTAINING PROTEIN"/>
    <property type="match status" value="1"/>
</dbReference>
<keyword evidence="5 6" id="KW-0326">Glycosidase</keyword>
<evidence type="ECO:0000256" key="4">
    <source>
        <dbReference type="ARBA" id="ARBA00023239"/>
    </source>
</evidence>
<evidence type="ECO:0000256" key="5">
    <source>
        <dbReference type="ARBA" id="ARBA00023295"/>
    </source>
</evidence>
<feature type="binding site" evidence="6">
    <location>
        <position position="102"/>
    </location>
    <ligand>
        <name>substrate</name>
    </ligand>
</feature>
<keyword evidence="3 6" id="KW-0464">Manganese</keyword>
<feature type="binding site" evidence="6">
    <location>
        <position position="82"/>
    </location>
    <ligand>
        <name>substrate</name>
    </ligand>
</feature>
<evidence type="ECO:0000256" key="1">
    <source>
        <dbReference type="ARBA" id="ARBA00022723"/>
    </source>
</evidence>
<dbReference type="Pfam" id="PF04227">
    <property type="entry name" value="Indigoidine_A"/>
    <property type="match status" value="1"/>
</dbReference>
<feature type="binding site" evidence="6">
    <location>
        <begin position="138"/>
        <end position="140"/>
    </location>
    <ligand>
        <name>substrate</name>
    </ligand>
</feature>
<feature type="binding site" evidence="6">
    <location>
        <position position="136"/>
    </location>
    <ligand>
        <name>Mn(2+)</name>
        <dbReference type="ChEBI" id="CHEBI:29035"/>
    </ligand>
</feature>
<evidence type="ECO:0000256" key="6">
    <source>
        <dbReference type="HAMAP-Rule" id="MF_01876"/>
    </source>
</evidence>
<dbReference type="PANTHER" id="PTHR42909">
    <property type="entry name" value="ZGC:136858"/>
    <property type="match status" value="1"/>
</dbReference>
<dbReference type="SUPFAM" id="SSF110581">
    <property type="entry name" value="Indigoidine synthase A-like"/>
    <property type="match status" value="1"/>
</dbReference>
<evidence type="ECO:0000313" key="8">
    <source>
        <dbReference type="Proteomes" id="UP000265341"/>
    </source>
</evidence>
<keyword evidence="1 6" id="KW-0479">Metal-binding</keyword>
<organism evidence="7 8">
    <name type="scientific">Calidithermus roseus</name>
    <dbReference type="NCBI Taxonomy" id="1644118"/>
    <lineage>
        <taxon>Bacteria</taxon>
        <taxon>Thermotogati</taxon>
        <taxon>Deinococcota</taxon>
        <taxon>Deinococci</taxon>
        <taxon>Thermales</taxon>
        <taxon>Thermaceae</taxon>
        <taxon>Calidithermus</taxon>
    </lineage>
</organism>
<comment type="cofactor">
    <cofactor evidence="6">
        <name>Mn(2+)</name>
        <dbReference type="ChEBI" id="CHEBI:29035"/>
    </cofactor>
    <text evidence="6">Binds 1 Mn(2+) ion per subunit.</text>
</comment>
<dbReference type="Proteomes" id="UP000265341">
    <property type="component" value="Unassembled WGS sequence"/>
</dbReference>
<sequence>MRLHPEVEEALANNQPVVALESTVITHGLPRPTNLELARKLEQAVREEGAVPATIAILEGEIWVGLTDFQLEAIAFAAHVEKASLWNLAAILTQGKHAGTTVATTAFLAHKAGISVFATGGIGGVHPAGSGQASYDESADLFELSRTPIAVVSAGPKSILDLAATLERLESYGVSLLGYQTNKLPAFHTRESPFDLPARVETPAEAAAVFAQARRLLPGATLVMNPVSRGLEWAQVQSWVEQANQEAARSGIHGKALTPFLLSRLAELSGGVTVEVNLRLLEENSRLAARIAAALSQLRV</sequence>
<dbReference type="GO" id="GO:0005737">
    <property type="term" value="C:cytoplasm"/>
    <property type="evidence" value="ECO:0007669"/>
    <property type="project" value="TreeGrafter"/>
</dbReference>
<dbReference type="RefSeq" id="WP_119279036.1">
    <property type="nucleotide sequence ID" value="NZ_QWLA01000058.1"/>
</dbReference>
<dbReference type="InterPro" id="IPR022830">
    <property type="entry name" value="Indigdn_synthA-like"/>
</dbReference>
<reference evidence="7 8" key="1">
    <citation type="submission" date="2018-08" db="EMBL/GenBank/DDBJ databases">
        <title>Meiothermus roseus NBRC 110900 genome sequencing project.</title>
        <authorList>
            <person name="Da Costa M.S."/>
            <person name="Albuquerque L."/>
            <person name="Raposo P."/>
            <person name="Froufe H.J.C."/>
            <person name="Barroso C.S."/>
            <person name="Egas C."/>
        </authorList>
    </citation>
    <scope>NUCLEOTIDE SEQUENCE [LARGE SCALE GENOMIC DNA]</scope>
    <source>
        <strain evidence="7 8">NBRC 110900</strain>
    </source>
</reference>
<comment type="subunit">
    <text evidence="6">Homotrimer.</text>
</comment>
<dbReference type="GO" id="GO:0004730">
    <property type="term" value="F:pseudouridylate synthase activity"/>
    <property type="evidence" value="ECO:0007669"/>
    <property type="project" value="UniProtKB-UniRule"/>
</dbReference>
<comment type="function">
    <text evidence="6">Catalyzes the reversible cleavage of pseudouridine 5'-phosphate (PsiMP) to ribose 5-phosphate and uracil. Functions biologically in the cleavage direction, as part of a pseudouridine degradation pathway.</text>
</comment>
<evidence type="ECO:0000313" key="7">
    <source>
        <dbReference type="EMBL" id="RIH84383.1"/>
    </source>
</evidence>
<name>A0A399ELN0_9DEIN</name>
<evidence type="ECO:0000256" key="3">
    <source>
        <dbReference type="ARBA" id="ARBA00023211"/>
    </source>
</evidence>
<keyword evidence="4 6" id="KW-0456">Lyase</keyword>
<dbReference type="InterPro" id="IPR007342">
    <property type="entry name" value="PsuG"/>
</dbReference>
<comment type="similarity">
    <text evidence="6">Belongs to the pseudouridine-5'-phosphate glycosidase family.</text>
</comment>
<dbReference type="HAMAP" id="MF_01876">
    <property type="entry name" value="PsiMP_glycosidase"/>
    <property type="match status" value="1"/>
</dbReference>
<feature type="active site" description="Proton donor" evidence="6">
    <location>
        <position position="21"/>
    </location>
</feature>
<dbReference type="GO" id="GO:0046872">
    <property type="term" value="F:metal ion binding"/>
    <property type="evidence" value="ECO:0007669"/>
    <property type="project" value="UniProtKB-KW"/>
</dbReference>